<dbReference type="GO" id="GO:0005737">
    <property type="term" value="C:cytoplasm"/>
    <property type="evidence" value="ECO:0007669"/>
    <property type="project" value="UniProtKB-SubCell"/>
</dbReference>
<organism evidence="6 7">
    <name type="scientific">Pseudohongiella acticola</name>
    <dbReference type="NCBI Taxonomy" id="1524254"/>
    <lineage>
        <taxon>Bacteria</taxon>
        <taxon>Pseudomonadati</taxon>
        <taxon>Pseudomonadota</taxon>
        <taxon>Gammaproteobacteria</taxon>
        <taxon>Pseudomonadales</taxon>
        <taxon>Pseudohongiellaceae</taxon>
        <taxon>Pseudohongiella</taxon>
    </lineage>
</organism>
<keyword evidence="3" id="KW-0963">Cytoplasm</keyword>
<feature type="domain" description="UspA" evidence="5">
    <location>
        <begin position="196"/>
        <end position="318"/>
    </location>
</feature>
<dbReference type="SUPFAM" id="SSF52402">
    <property type="entry name" value="Adenine nucleotide alpha hydrolases-like"/>
    <property type="match status" value="2"/>
</dbReference>
<evidence type="ECO:0000256" key="2">
    <source>
        <dbReference type="ARBA" id="ARBA00008791"/>
    </source>
</evidence>
<dbReference type="InterPro" id="IPR006016">
    <property type="entry name" value="UspA"/>
</dbReference>
<evidence type="ECO:0000313" key="6">
    <source>
        <dbReference type="EMBL" id="OFE12610.1"/>
    </source>
</evidence>
<comment type="function">
    <text evidence="4">Required for resistance to DNA-damaging agents.</text>
</comment>
<keyword evidence="7" id="KW-1185">Reference proteome</keyword>
<dbReference type="PANTHER" id="PTHR47892">
    <property type="entry name" value="UNIVERSAL STRESS PROTEIN E"/>
    <property type="match status" value="1"/>
</dbReference>
<protein>
    <recommendedName>
        <fullName evidence="5">UspA domain-containing protein</fullName>
    </recommendedName>
</protein>
<dbReference type="Proteomes" id="UP000175669">
    <property type="component" value="Unassembled WGS sequence"/>
</dbReference>
<dbReference type="EMBL" id="MASR01000001">
    <property type="protein sequence ID" value="OFE12610.1"/>
    <property type="molecule type" value="Genomic_DNA"/>
</dbReference>
<reference evidence="7" key="1">
    <citation type="submission" date="2016-07" db="EMBL/GenBank/DDBJ databases">
        <authorList>
            <person name="Florea S."/>
            <person name="Webb J.S."/>
            <person name="Jaromczyk J."/>
            <person name="Schardl C.L."/>
        </authorList>
    </citation>
    <scope>NUCLEOTIDE SEQUENCE [LARGE SCALE GENOMIC DNA]</scope>
    <source>
        <strain evidence="7">KCTC 42131</strain>
    </source>
</reference>
<dbReference type="Pfam" id="PF00582">
    <property type="entry name" value="Usp"/>
    <property type="match status" value="2"/>
</dbReference>
<sequence>MYTQYEALTGTLRGACNTVTRLKKLLVIVDPDDDSDFVIERAILLAFYGKADVLLVMNKANALPQHSDVQPGLAARFFRSQKQLFTEHYQARLAALKTRFETQGINTETYFTSDKNSADVILRKIREFEPDMTLKSVQATSALSRILITNTDWKLVKGCPTPLLLVKACPWAEDGAILTAVDPLHTKAQQNQLDHLMLDTTVNLARSLQLNARVFHCYFPDLSAMFPKVVDAELYIREVREIHWSKVKALLGEHGLSEDQATLTRGDLIKTLSQTIRTARANILVLGALSRNAVESAIIGSTAEKILYDTPCDVLIMKHNG</sequence>
<dbReference type="AlphaFoldDB" id="A0A1E8CJH1"/>
<evidence type="ECO:0000256" key="4">
    <source>
        <dbReference type="ARBA" id="ARBA00037131"/>
    </source>
</evidence>
<name>A0A1E8CJH1_9GAMM</name>
<accession>A0A1E8CJH1</accession>
<dbReference type="CDD" id="cd00293">
    <property type="entry name" value="USP-like"/>
    <property type="match status" value="1"/>
</dbReference>
<evidence type="ECO:0000256" key="3">
    <source>
        <dbReference type="ARBA" id="ARBA00022490"/>
    </source>
</evidence>
<evidence type="ECO:0000313" key="7">
    <source>
        <dbReference type="Proteomes" id="UP000175669"/>
    </source>
</evidence>
<dbReference type="STRING" id="1524254.PHACT_05210"/>
<evidence type="ECO:0000256" key="1">
    <source>
        <dbReference type="ARBA" id="ARBA00004496"/>
    </source>
</evidence>
<comment type="subcellular location">
    <subcellularLocation>
        <location evidence="1">Cytoplasm</location>
    </subcellularLocation>
</comment>
<proteinExistence type="inferred from homology"/>
<feature type="domain" description="UspA" evidence="5">
    <location>
        <begin position="23"/>
        <end position="167"/>
    </location>
</feature>
<evidence type="ECO:0000259" key="5">
    <source>
        <dbReference type="Pfam" id="PF00582"/>
    </source>
</evidence>
<comment type="similarity">
    <text evidence="2">Belongs to the universal stress protein A family.</text>
</comment>
<dbReference type="Gene3D" id="3.40.50.12370">
    <property type="match status" value="1"/>
</dbReference>
<comment type="caution">
    <text evidence="6">The sequence shown here is derived from an EMBL/GenBank/DDBJ whole genome shotgun (WGS) entry which is preliminary data.</text>
</comment>
<dbReference type="PANTHER" id="PTHR47892:SF1">
    <property type="entry name" value="UNIVERSAL STRESS PROTEIN E"/>
    <property type="match status" value="1"/>
</dbReference>
<gene>
    <name evidence="6" type="ORF">PHACT_05210</name>
</gene>